<organism evidence="4">
    <name type="scientific">Picea sitchensis</name>
    <name type="common">Sitka spruce</name>
    <name type="synonym">Pinus sitchensis</name>
    <dbReference type="NCBI Taxonomy" id="3332"/>
    <lineage>
        <taxon>Eukaryota</taxon>
        <taxon>Viridiplantae</taxon>
        <taxon>Streptophyta</taxon>
        <taxon>Embryophyta</taxon>
        <taxon>Tracheophyta</taxon>
        <taxon>Spermatophyta</taxon>
        <taxon>Pinopsida</taxon>
        <taxon>Pinidae</taxon>
        <taxon>Conifers I</taxon>
        <taxon>Pinales</taxon>
        <taxon>Pinaceae</taxon>
        <taxon>Picea</taxon>
    </lineage>
</organism>
<reference evidence="6" key="2">
    <citation type="submission" date="2009-02" db="EMBL/GenBank/DDBJ databases">
        <title>Full length sequence-verified cDNA sequences from Sitka spruce (Picea sitchensis).</title>
        <authorList>
            <person name="Reid K.E."/>
            <person name="Liao N."/>
            <person name="Ralph S."/>
            <person name="Kolosova N."/>
            <person name="Oddy C."/>
            <person name="Moore R."/>
            <person name="Mayo M."/>
            <person name="Wagner S."/>
            <person name="King J."/>
            <person name="Yanchuk A."/>
            <person name="Holt R."/>
            <person name="Jones S."/>
            <person name="Marra M."/>
            <person name="Ritland C.E."/>
            <person name="Ritland K."/>
            <person name="Bohlmann J."/>
        </authorList>
    </citation>
    <scope>NUCLEOTIDE SEQUENCE</scope>
    <source>
        <tissue evidence="6">Green portion of the leader tissue</tissue>
    </source>
</reference>
<dbReference type="EMBL" id="BT070247">
    <property type="protein sequence ID" value="ACN39767.1"/>
    <property type="molecule type" value="mRNA"/>
</dbReference>
<accession>A9NRR0</accession>
<comment type="similarity">
    <text evidence="1">Belongs to the Di19 family.</text>
</comment>
<dbReference type="OMA" id="FKMHERI"/>
<dbReference type="Pfam" id="PF14571">
    <property type="entry name" value="Di19_C"/>
    <property type="match status" value="1"/>
</dbReference>
<dbReference type="InterPro" id="IPR008598">
    <property type="entry name" value="Di19_Zn-bd"/>
</dbReference>
<proteinExistence type="evidence at transcript level"/>
<dbReference type="SUPFAM" id="SSF57850">
    <property type="entry name" value="RING/U-box"/>
    <property type="match status" value="1"/>
</dbReference>
<evidence type="ECO:0000259" key="3">
    <source>
        <dbReference type="Pfam" id="PF14571"/>
    </source>
</evidence>
<feature type="domain" description="Di19 zinc-binding" evidence="2">
    <location>
        <begin position="44"/>
        <end position="96"/>
    </location>
</feature>
<dbReference type="EMBL" id="EF086605">
    <property type="protein sequence ID" value="ABK25863.1"/>
    <property type="molecule type" value="mRNA"/>
</dbReference>
<dbReference type="InterPro" id="IPR027935">
    <property type="entry name" value="Di19_C"/>
</dbReference>
<protein>
    <recommendedName>
        <fullName evidence="7">Drought induced 19 protein type zinc-binding domain-containing protein</fullName>
    </recommendedName>
</protein>
<evidence type="ECO:0000259" key="2">
    <source>
        <dbReference type="Pfam" id="PF05605"/>
    </source>
</evidence>
<dbReference type="InterPro" id="IPR033347">
    <property type="entry name" value="Di19"/>
</dbReference>
<sequence length="229" mass="25787">MDAELWAARVTAAKRHHAVHHYHHHTDRQFNFDELEGDDDVRADFTCPFCYEDFDIALLCCHLEDEHCIETKNALCPVCAAKVGKDMVGHITLQHGHLFKMQRRRRLRKGGLPPNSTLSFLSKEFREGQLHPLLGGLSSRGVAANSAVPDPLLSSFVYNLSISESTEEQIKPKVSSEESLTKTSPDVRVMGSVESSLTAEEREQKFEEEARQSEFVQQLLLSTILGDNL</sequence>
<evidence type="ECO:0000313" key="6">
    <source>
        <dbReference type="EMBL" id="ACN39767.1"/>
    </source>
</evidence>
<dbReference type="EMBL" id="EF083989">
    <property type="protein sequence ID" value="ABK23321.1"/>
    <property type="molecule type" value="mRNA"/>
</dbReference>
<evidence type="ECO:0000313" key="4">
    <source>
        <dbReference type="EMBL" id="ABK23321.1"/>
    </source>
</evidence>
<dbReference type="PANTHER" id="PTHR31875:SF6">
    <property type="entry name" value="PROTEIN DEHYDRATION-INDUCED 19"/>
    <property type="match status" value="1"/>
</dbReference>
<dbReference type="PANTHER" id="PTHR31875">
    <property type="entry name" value="PROTEIN DEHYDRATION-INDUCED 19"/>
    <property type="match status" value="1"/>
</dbReference>
<feature type="domain" description="Di19 C-terminal" evidence="3">
    <location>
        <begin position="118"/>
        <end position="224"/>
    </location>
</feature>
<name>A9NRR0_PICSI</name>
<evidence type="ECO:0000313" key="5">
    <source>
        <dbReference type="EMBL" id="ABK25863.1"/>
    </source>
</evidence>
<evidence type="ECO:0000256" key="1">
    <source>
        <dbReference type="ARBA" id="ARBA00007109"/>
    </source>
</evidence>
<evidence type="ECO:0008006" key="7">
    <source>
        <dbReference type="Google" id="ProtNLM"/>
    </source>
</evidence>
<dbReference type="Pfam" id="PF05605">
    <property type="entry name" value="zf-Di19"/>
    <property type="match status" value="1"/>
</dbReference>
<dbReference type="AlphaFoldDB" id="A9NRR0"/>
<reference evidence="4" key="1">
    <citation type="journal article" date="2008" name="BMC Genomics">
        <title>A conifer genomics resource of 200,000 spruce (Picea spp.) ESTs and 6,464 high-quality, sequence-finished full-length cDNAs for Sitka spruce (Picea sitchensis).</title>
        <authorList>
            <person name="Ralph S.G."/>
            <person name="Chun H.J."/>
            <person name="Kolosova N."/>
            <person name="Cooper D."/>
            <person name="Oddy C."/>
            <person name="Ritland C.E."/>
            <person name="Kirkpatrick R."/>
            <person name="Moore R."/>
            <person name="Barber S."/>
            <person name="Holt R.A."/>
            <person name="Jones S.J."/>
            <person name="Marra M.A."/>
            <person name="Douglas C.J."/>
            <person name="Ritland K."/>
            <person name="Bohlmann J."/>
        </authorList>
    </citation>
    <scope>NUCLEOTIDE SEQUENCE</scope>
    <source>
        <tissue evidence="5">Bark</tissue>
        <tissue evidence="4">Green portion of the leader tissue</tissue>
    </source>
</reference>